<proteinExistence type="predicted"/>
<organism evidence="2 3">
    <name type="scientific">Alligator mississippiensis</name>
    <name type="common">American alligator</name>
    <dbReference type="NCBI Taxonomy" id="8496"/>
    <lineage>
        <taxon>Eukaryota</taxon>
        <taxon>Metazoa</taxon>
        <taxon>Chordata</taxon>
        <taxon>Craniata</taxon>
        <taxon>Vertebrata</taxon>
        <taxon>Euteleostomi</taxon>
        <taxon>Archelosauria</taxon>
        <taxon>Archosauria</taxon>
        <taxon>Crocodylia</taxon>
        <taxon>Alligatoridae</taxon>
        <taxon>Alligatorinae</taxon>
        <taxon>Alligator</taxon>
    </lineage>
</organism>
<evidence type="ECO:0000313" key="2">
    <source>
        <dbReference type="EMBL" id="KYO40740.1"/>
    </source>
</evidence>
<dbReference type="EMBL" id="AKHW03001868">
    <property type="protein sequence ID" value="KYO40740.1"/>
    <property type="molecule type" value="Genomic_DNA"/>
</dbReference>
<gene>
    <name evidence="2" type="ORF">Y1Q_0012237</name>
</gene>
<comment type="caution">
    <text evidence="2">The sequence shown here is derived from an EMBL/GenBank/DDBJ whole genome shotgun (WGS) entry which is preliminary data.</text>
</comment>
<reference evidence="2 3" key="1">
    <citation type="journal article" date="2012" name="Genome Biol.">
        <title>Sequencing three crocodilian genomes to illuminate the evolution of archosaurs and amniotes.</title>
        <authorList>
            <person name="St John J.A."/>
            <person name="Braun E.L."/>
            <person name="Isberg S.R."/>
            <person name="Miles L.G."/>
            <person name="Chong A.Y."/>
            <person name="Gongora J."/>
            <person name="Dalzell P."/>
            <person name="Moran C."/>
            <person name="Bed'hom B."/>
            <person name="Abzhanov A."/>
            <person name="Burgess S.C."/>
            <person name="Cooksey A.M."/>
            <person name="Castoe T.A."/>
            <person name="Crawford N.G."/>
            <person name="Densmore L.D."/>
            <person name="Drew J.C."/>
            <person name="Edwards S.V."/>
            <person name="Faircloth B.C."/>
            <person name="Fujita M.K."/>
            <person name="Greenwold M.J."/>
            <person name="Hoffmann F.G."/>
            <person name="Howard J.M."/>
            <person name="Iguchi T."/>
            <person name="Janes D.E."/>
            <person name="Khan S.Y."/>
            <person name="Kohno S."/>
            <person name="de Koning A.J."/>
            <person name="Lance S.L."/>
            <person name="McCarthy F.M."/>
            <person name="McCormack J.E."/>
            <person name="Merchant M.E."/>
            <person name="Peterson D.G."/>
            <person name="Pollock D.D."/>
            <person name="Pourmand N."/>
            <person name="Raney B.J."/>
            <person name="Roessler K.A."/>
            <person name="Sanford J.R."/>
            <person name="Sawyer R.H."/>
            <person name="Schmidt C.J."/>
            <person name="Triplett E.W."/>
            <person name="Tuberville T.D."/>
            <person name="Venegas-Anaya M."/>
            <person name="Howard J.T."/>
            <person name="Jarvis E.D."/>
            <person name="Guillette L.J.Jr."/>
            <person name="Glenn T.C."/>
            <person name="Green R.E."/>
            <person name="Ray D.A."/>
        </authorList>
    </citation>
    <scope>NUCLEOTIDE SEQUENCE [LARGE SCALE GENOMIC DNA]</scope>
    <source>
        <strain evidence="2">KSC_2009_1</strain>
    </source>
</reference>
<feature type="region of interest" description="Disordered" evidence="1">
    <location>
        <begin position="58"/>
        <end position="78"/>
    </location>
</feature>
<evidence type="ECO:0000256" key="1">
    <source>
        <dbReference type="SAM" id="MobiDB-lite"/>
    </source>
</evidence>
<evidence type="ECO:0000313" key="3">
    <source>
        <dbReference type="Proteomes" id="UP000050525"/>
    </source>
</evidence>
<name>A0A151NVN6_ALLMI</name>
<accession>A0A151NVN6</accession>
<sequence length="78" mass="8604">MGLILGEQKGSHPERKLRHQEPWETWSLNRDQDLRGSQQYQWYADDLGVACGRLGGGAAHTQSPGTACCTGPGKQHLM</sequence>
<keyword evidence="3" id="KW-1185">Reference proteome</keyword>
<dbReference type="Proteomes" id="UP000050525">
    <property type="component" value="Unassembled WGS sequence"/>
</dbReference>
<dbReference type="AlphaFoldDB" id="A0A151NVN6"/>
<protein>
    <submittedName>
        <fullName evidence="2">Uncharacterized protein</fullName>
    </submittedName>
</protein>